<dbReference type="Proteomes" id="UP000545074">
    <property type="component" value="Unassembled WGS sequence"/>
</dbReference>
<accession>A0A7W2KDX4</accession>
<dbReference type="InterPro" id="IPR026331">
    <property type="entry name" value="PFL_4710"/>
</dbReference>
<evidence type="ECO:0000313" key="2">
    <source>
        <dbReference type="EMBL" id="MBA6058821.1"/>
    </source>
</evidence>
<dbReference type="Proteomes" id="UP000556620">
    <property type="component" value="Unassembled WGS sequence"/>
</dbReference>
<evidence type="ECO:0000313" key="3">
    <source>
        <dbReference type="EMBL" id="MBA6096743.1"/>
    </source>
</evidence>
<dbReference type="EMBL" id="JACGCU010000008">
    <property type="protein sequence ID" value="MBA6058821.1"/>
    <property type="molecule type" value="Genomic_DNA"/>
</dbReference>
<sequence>MKDSLDRSVSLGRHSGAHRSSRRGNAKRIFAASLTMFLTEQCLALTTPAIIASVASLQCLEYRIVGICYWLLCTPFGCTVRTSPKVRHFIPELVVSSYSNTGSNPWGEMSALSVPTPLSQGGGNLITPSSQRDNLPRFKNVDGIGHPGGAALTALAQSFGFGYACPSGAVPLAPYYLSTLDPLAWRHAIPESVYPQALTPGMREIGSQAFGNMWGSVYPRQGFLVQPDDFKAAAVMAQRASDFITRVGQPHVYLPLQPMPAPGYWPPQPVMENNINNHRWQLLTPMVQSTCAIFPSATLQSAEGAYAWSLWRPYRCCQRMGQTFLFSIDFDGGQ</sequence>
<organism evidence="3 4">
    <name type="scientific">Pseudomonas juntendi</name>
    <dbReference type="NCBI Taxonomy" id="2666183"/>
    <lineage>
        <taxon>Bacteria</taxon>
        <taxon>Pseudomonadati</taxon>
        <taxon>Pseudomonadota</taxon>
        <taxon>Gammaproteobacteria</taxon>
        <taxon>Pseudomonadales</taxon>
        <taxon>Pseudomonadaceae</taxon>
        <taxon>Pseudomonas</taxon>
    </lineage>
</organism>
<dbReference type="NCBIfam" id="TIGR03756">
    <property type="entry name" value="conj_TIGR03756"/>
    <property type="match status" value="1"/>
</dbReference>
<gene>
    <name evidence="2" type="ORF">H4C44_06505</name>
    <name evidence="3" type="ORF">H4C80_06250</name>
</gene>
<reference evidence="4 5" key="1">
    <citation type="submission" date="2020-07" db="EMBL/GenBank/DDBJ databases">
        <title>Diversity of carbapenemase encoding genes among Pseudomonas putida group clinical isolates in a tertiary Brazilian hospital.</title>
        <authorList>
            <person name="Alberto-Lei F."/>
            <person name="Nodari C.S."/>
            <person name="Streling A.P."/>
            <person name="Paulino J.T."/>
            <person name="Bessa-Neto F.O."/>
            <person name="Cayo R."/>
            <person name="Gales A.C."/>
        </authorList>
    </citation>
    <scope>NUCLEOTIDE SEQUENCE [LARGE SCALE GENOMIC DNA]</scope>
    <source>
        <strain evidence="3 4">12815</strain>
        <strain evidence="2 5">14535</strain>
    </source>
</reference>
<protein>
    <submittedName>
        <fullName evidence="3">TIGR03756 family integrating conjugative element protein</fullName>
    </submittedName>
</protein>
<dbReference type="InterPro" id="IPR009649">
    <property type="entry name" value="TraU"/>
</dbReference>
<dbReference type="EMBL" id="JACGCX010000002">
    <property type="protein sequence ID" value="MBA6096743.1"/>
    <property type="molecule type" value="Genomic_DNA"/>
</dbReference>
<evidence type="ECO:0000313" key="5">
    <source>
        <dbReference type="Proteomes" id="UP000556620"/>
    </source>
</evidence>
<dbReference type="AlphaFoldDB" id="A0A7W2KDX4"/>
<evidence type="ECO:0000256" key="1">
    <source>
        <dbReference type="SAM" id="MobiDB-lite"/>
    </source>
</evidence>
<evidence type="ECO:0000313" key="4">
    <source>
        <dbReference type="Proteomes" id="UP000545074"/>
    </source>
</evidence>
<name>A0A7W2KDX4_9PSED</name>
<proteinExistence type="predicted"/>
<dbReference type="Pfam" id="PF06834">
    <property type="entry name" value="TraU"/>
    <property type="match status" value="1"/>
</dbReference>
<feature type="region of interest" description="Disordered" evidence="1">
    <location>
        <begin position="1"/>
        <end position="20"/>
    </location>
</feature>
<comment type="caution">
    <text evidence="3">The sequence shown here is derived from an EMBL/GenBank/DDBJ whole genome shotgun (WGS) entry which is preliminary data.</text>
</comment>